<gene>
    <name evidence="2" type="ORF">SAMN05216551_10448</name>
</gene>
<dbReference type="GO" id="GO:0008757">
    <property type="term" value="F:S-adenosylmethionine-dependent methyltransferase activity"/>
    <property type="evidence" value="ECO:0007669"/>
    <property type="project" value="InterPro"/>
</dbReference>
<dbReference type="InterPro" id="IPR013216">
    <property type="entry name" value="Methyltransf_11"/>
</dbReference>
<protein>
    <submittedName>
        <fullName evidence="2">Methyltransferase domain-containing protein</fullName>
    </submittedName>
</protein>
<name>A0A1H2PP01_9BURK</name>
<dbReference type="CDD" id="cd02440">
    <property type="entry name" value="AdoMet_MTases"/>
    <property type="match status" value="1"/>
</dbReference>
<evidence type="ECO:0000259" key="1">
    <source>
        <dbReference type="Pfam" id="PF08241"/>
    </source>
</evidence>
<dbReference type="RefSeq" id="WP_091906811.1">
    <property type="nucleotide sequence ID" value="NZ_FNLO01000004.1"/>
</dbReference>
<evidence type="ECO:0000313" key="3">
    <source>
        <dbReference type="Proteomes" id="UP000243719"/>
    </source>
</evidence>
<dbReference type="AlphaFoldDB" id="A0A1H2PP01"/>
<evidence type="ECO:0000313" key="2">
    <source>
        <dbReference type="EMBL" id="SDV47979.1"/>
    </source>
</evidence>
<reference evidence="3" key="1">
    <citation type="submission" date="2016-09" db="EMBL/GenBank/DDBJ databases">
        <authorList>
            <person name="Varghese N."/>
            <person name="Submissions S."/>
        </authorList>
    </citation>
    <scope>NUCLEOTIDE SEQUENCE [LARGE SCALE GENOMIC DNA]</scope>
    <source>
        <strain evidence="3">JS23</strain>
    </source>
</reference>
<proteinExistence type="predicted"/>
<organism evidence="2 3">
    <name type="scientific">Chitinasiproducens palmae</name>
    <dbReference type="NCBI Taxonomy" id="1770053"/>
    <lineage>
        <taxon>Bacteria</taxon>
        <taxon>Pseudomonadati</taxon>
        <taxon>Pseudomonadota</taxon>
        <taxon>Betaproteobacteria</taxon>
        <taxon>Burkholderiales</taxon>
        <taxon>Burkholderiaceae</taxon>
        <taxon>Chitinasiproducens</taxon>
    </lineage>
</organism>
<dbReference type="OrthoDB" id="529208at2"/>
<keyword evidence="2" id="KW-0489">Methyltransferase</keyword>
<dbReference type="EMBL" id="FNLO01000004">
    <property type="protein sequence ID" value="SDV47979.1"/>
    <property type="molecule type" value="Genomic_DNA"/>
</dbReference>
<dbReference type="Gene3D" id="3.40.50.150">
    <property type="entry name" value="Vaccinia Virus protein VP39"/>
    <property type="match status" value="1"/>
</dbReference>
<dbReference type="Proteomes" id="UP000243719">
    <property type="component" value="Unassembled WGS sequence"/>
</dbReference>
<dbReference type="Pfam" id="PF08241">
    <property type="entry name" value="Methyltransf_11"/>
    <property type="match status" value="1"/>
</dbReference>
<feature type="domain" description="Methyltransferase type 11" evidence="1">
    <location>
        <begin position="52"/>
        <end position="147"/>
    </location>
</feature>
<keyword evidence="3" id="KW-1185">Reference proteome</keyword>
<sequence>MQQHDVVAGAFGATAASYLSSAVHASGADLGWLADTLRAVETPRHADGLHVLDLGCGAGHASFAVAPVSASVCAYDLSADMLHVVEAAAADRGLANVRTQQGVAERLPFEDASFDCAVSRMSAHHWRDVGSALAELHRVLRPGGRFLLIDVAGGDDPLCDSHFQAVELLRDGSHVRDYRRDEWLSMLADNGFQASVSDHWWLRMAFDTWVARMRTPPERVAAIRSLWSGAPDEVRQHYRVEADGSFQLEVLSFAATRV</sequence>
<dbReference type="SUPFAM" id="SSF53335">
    <property type="entry name" value="S-adenosyl-L-methionine-dependent methyltransferases"/>
    <property type="match status" value="1"/>
</dbReference>
<dbReference type="InterPro" id="IPR029063">
    <property type="entry name" value="SAM-dependent_MTases_sf"/>
</dbReference>
<accession>A0A1H2PP01</accession>
<keyword evidence="2" id="KW-0808">Transferase</keyword>
<dbReference type="STRING" id="1770053.SAMN05216551_10448"/>
<dbReference type="InterPro" id="IPR050508">
    <property type="entry name" value="Methyltransf_Superfamily"/>
</dbReference>
<dbReference type="PANTHER" id="PTHR42912">
    <property type="entry name" value="METHYLTRANSFERASE"/>
    <property type="match status" value="1"/>
</dbReference>
<dbReference type="GO" id="GO:0032259">
    <property type="term" value="P:methylation"/>
    <property type="evidence" value="ECO:0007669"/>
    <property type="project" value="UniProtKB-KW"/>
</dbReference>
<dbReference type="PANTHER" id="PTHR42912:SF93">
    <property type="entry name" value="N6-ADENOSINE-METHYLTRANSFERASE TMT1A"/>
    <property type="match status" value="1"/>
</dbReference>